<evidence type="ECO:0000256" key="1">
    <source>
        <dbReference type="ARBA" id="ARBA00004496"/>
    </source>
</evidence>
<dbReference type="InterPro" id="IPR022637">
    <property type="entry name" value="DNA_polIII_beta_cen"/>
</dbReference>
<dbReference type="Proteomes" id="UP000317648">
    <property type="component" value="Chromosome"/>
</dbReference>
<dbReference type="InterPro" id="IPR001001">
    <property type="entry name" value="DNA_polIII_beta"/>
</dbReference>
<dbReference type="SUPFAM" id="SSF55979">
    <property type="entry name" value="DNA clamp"/>
    <property type="match status" value="3"/>
</dbReference>
<evidence type="ECO:0000313" key="14">
    <source>
        <dbReference type="EMBL" id="QDU92257.1"/>
    </source>
</evidence>
<dbReference type="RefSeq" id="WP_145048041.1">
    <property type="nucleotide sequence ID" value="NZ_CP036433.1"/>
</dbReference>
<dbReference type="Pfam" id="PF02767">
    <property type="entry name" value="DNA_pol3_beta_2"/>
    <property type="match status" value="1"/>
</dbReference>
<evidence type="ECO:0000256" key="7">
    <source>
        <dbReference type="ARBA" id="ARBA00022705"/>
    </source>
</evidence>
<proteinExistence type="inferred from homology"/>
<comment type="subunit">
    <text evidence="10">Forms a ring-shaped head-to-tail homodimer around DNA.</text>
</comment>
<accession>A0A518DK98</accession>
<dbReference type="GO" id="GO:0005737">
    <property type="term" value="C:cytoplasm"/>
    <property type="evidence" value="ECO:0007669"/>
    <property type="project" value="UniProtKB-SubCell"/>
</dbReference>
<dbReference type="Pfam" id="PF02768">
    <property type="entry name" value="DNA_pol3_beta_3"/>
    <property type="match status" value="1"/>
</dbReference>
<dbReference type="InterPro" id="IPR046938">
    <property type="entry name" value="DNA_clamp_sf"/>
</dbReference>
<feature type="domain" description="DNA polymerase III beta sliding clamp C-terminal" evidence="13">
    <location>
        <begin position="252"/>
        <end position="370"/>
    </location>
</feature>
<keyword evidence="9" id="KW-0238">DNA-binding</keyword>
<evidence type="ECO:0000256" key="4">
    <source>
        <dbReference type="ARBA" id="ARBA00022490"/>
    </source>
</evidence>
<dbReference type="GO" id="GO:0003677">
    <property type="term" value="F:DNA binding"/>
    <property type="evidence" value="ECO:0007669"/>
    <property type="project" value="UniProtKB-UniRule"/>
</dbReference>
<comment type="similarity">
    <text evidence="2 10">Belongs to the beta sliding clamp family.</text>
</comment>
<name>A0A518DK98_9BACT</name>
<evidence type="ECO:0000256" key="2">
    <source>
        <dbReference type="ARBA" id="ARBA00010752"/>
    </source>
</evidence>
<comment type="function">
    <text evidence="10">Confers DNA tethering and processivity to DNA polymerases and other proteins. Acts as a clamp, forming a ring around DNA (a reaction catalyzed by the clamp-loading complex) which diffuses in an ATP-independent manner freely and bidirectionally along dsDNA. Initially characterized for its ability to contact the catalytic subunit of DNA polymerase III (Pol III), a complex, multichain enzyme responsible for most of the replicative synthesis in bacteria; Pol III exhibits 3'-5' exonuclease proofreading activity. The beta chain is required for initiation of replication as well as for processivity of DNA replication.</text>
</comment>
<comment type="subcellular location">
    <subcellularLocation>
        <location evidence="1 10">Cytoplasm</location>
    </subcellularLocation>
</comment>
<sequence>MKLTCDREKFFAAFQIAAAVAPSRSPKPILQSVKLDVGKDEAMLTATDMEVGIRVQASGVTVEQPGAVILPVSRVAAILRESTDDRLDIEADEKGAVIRGQRSEFKLPVQDPSEFPQVAAFNEEKLHELKAGSLRELIRRTSFATDVESARYALGGVLFEFTADGVTAVGTDGRRLAKMECAGKAIGGHEVHDATTIIPTRAAQLIERTLAALAESDDTIQIAARANDVLVRCGAAVLYSRLVEGRFPKWRDVFPQRTNAVKIPLVVGPAYSALRQASIVASNESRGIDFQFGQGSLVLSGSNADHGAARVEMPIPYDGEPITLTLDHRYLADFFKVLDAEKTFTCEIESSDTAALCTTDDGYGYVIMPLQRDRR</sequence>
<organism evidence="14 15">
    <name type="scientific">Lignipirellula cremea</name>
    <dbReference type="NCBI Taxonomy" id="2528010"/>
    <lineage>
        <taxon>Bacteria</taxon>
        <taxon>Pseudomonadati</taxon>
        <taxon>Planctomycetota</taxon>
        <taxon>Planctomycetia</taxon>
        <taxon>Pirellulales</taxon>
        <taxon>Pirellulaceae</taxon>
        <taxon>Lignipirellula</taxon>
    </lineage>
</organism>
<evidence type="ECO:0000256" key="10">
    <source>
        <dbReference type="PIRNR" id="PIRNR000804"/>
    </source>
</evidence>
<feature type="domain" description="DNA polymerase III beta sliding clamp N-terminal" evidence="11">
    <location>
        <begin position="1"/>
        <end position="118"/>
    </location>
</feature>
<gene>
    <name evidence="14" type="primary">dnaN</name>
    <name evidence="14" type="ORF">Pla8534_00020</name>
</gene>
<protein>
    <recommendedName>
        <fullName evidence="3 10">Beta sliding clamp</fullName>
    </recommendedName>
</protein>
<dbReference type="InterPro" id="IPR022635">
    <property type="entry name" value="DNA_polIII_beta_C"/>
</dbReference>
<dbReference type="Gene3D" id="3.70.10.10">
    <property type="match status" value="1"/>
</dbReference>
<dbReference type="GO" id="GO:0003887">
    <property type="term" value="F:DNA-directed DNA polymerase activity"/>
    <property type="evidence" value="ECO:0007669"/>
    <property type="project" value="UniProtKB-UniRule"/>
</dbReference>
<dbReference type="PANTHER" id="PTHR30478:SF0">
    <property type="entry name" value="BETA SLIDING CLAMP"/>
    <property type="match status" value="1"/>
</dbReference>
<dbReference type="CDD" id="cd00140">
    <property type="entry name" value="beta_clamp"/>
    <property type="match status" value="1"/>
</dbReference>
<keyword evidence="15" id="KW-1185">Reference proteome</keyword>
<feature type="domain" description="DNA polymerase III beta sliding clamp central" evidence="12">
    <location>
        <begin position="129"/>
        <end position="249"/>
    </location>
</feature>
<keyword evidence="6 10" id="KW-0548">Nucleotidyltransferase</keyword>
<reference evidence="14 15" key="1">
    <citation type="submission" date="2019-02" db="EMBL/GenBank/DDBJ databases">
        <title>Deep-cultivation of Planctomycetes and their phenomic and genomic characterization uncovers novel biology.</title>
        <authorList>
            <person name="Wiegand S."/>
            <person name="Jogler M."/>
            <person name="Boedeker C."/>
            <person name="Pinto D."/>
            <person name="Vollmers J."/>
            <person name="Rivas-Marin E."/>
            <person name="Kohn T."/>
            <person name="Peeters S.H."/>
            <person name="Heuer A."/>
            <person name="Rast P."/>
            <person name="Oberbeckmann S."/>
            <person name="Bunk B."/>
            <person name="Jeske O."/>
            <person name="Meyerdierks A."/>
            <person name="Storesund J.E."/>
            <person name="Kallscheuer N."/>
            <person name="Luecker S."/>
            <person name="Lage O.M."/>
            <person name="Pohl T."/>
            <person name="Merkel B.J."/>
            <person name="Hornburger P."/>
            <person name="Mueller R.-W."/>
            <person name="Bruemmer F."/>
            <person name="Labrenz M."/>
            <person name="Spormann A.M."/>
            <person name="Op den Camp H."/>
            <person name="Overmann J."/>
            <person name="Amann R."/>
            <person name="Jetten M.S.M."/>
            <person name="Mascher T."/>
            <person name="Medema M.H."/>
            <person name="Devos D.P."/>
            <person name="Kaster A.-K."/>
            <person name="Ovreas L."/>
            <person name="Rohde M."/>
            <person name="Galperin M.Y."/>
            <person name="Jogler C."/>
        </authorList>
    </citation>
    <scope>NUCLEOTIDE SEQUENCE [LARGE SCALE GENOMIC DNA]</scope>
    <source>
        <strain evidence="14 15">Pla85_3_4</strain>
    </source>
</reference>
<dbReference type="SMART" id="SM00480">
    <property type="entry name" value="POL3Bc"/>
    <property type="match status" value="1"/>
</dbReference>
<evidence type="ECO:0000256" key="3">
    <source>
        <dbReference type="ARBA" id="ARBA00021035"/>
    </source>
</evidence>
<keyword evidence="8 10" id="KW-0239">DNA-directed DNA polymerase</keyword>
<evidence type="ECO:0000259" key="13">
    <source>
        <dbReference type="Pfam" id="PF02768"/>
    </source>
</evidence>
<dbReference type="OrthoDB" id="8421503at2"/>
<evidence type="ECO:0000256" key="6">
    <source>
        <dbReference type="ARBA" id="ARBA00022695"/>
    </source>
</evidence>
<evidence type="ECO:0000256" key="8">
    <source>
        <dbReference type="ARBA" id="ARBA00022932"/>
    </source>
</evidence>
<dbReference type="GO" id="GO:0009360">
    <property type="term" value="C:DNA polymerase III complex"/>
    <property type="evidence" value="ECO:0007669"/>
    <property type="project" value="InterPro"/>
</dbReference>
<dbReference type="NCBIfam" id="TIGR00663">
    <property type="entry name" value="dnan"/>
    <property type="match status" value="1"/>
</dbReference>
<keyword evidence="5 10" id="KW-0808">Transferase</keyword>
<dbReference type="GO" id="GO:0008408">
    <property type="term" value="F:3'-5' exonuclease activity"/>
    <property type="evidence" value="ECO:0007669"/>
    <property type="project" value="InterPro"/>
</dbReference>
<dbReference type="KEGG" id="lcre:Pla8534_00020"/>
<evidence type="ECO:0000313" key="15">
    <source>
        <dbReference type="Proteomes" id="UP000317648"/>
    </source>
</evidence>
<dbReference type="PANTHER" id="PTHR30478">
    <property type="entry name" value="DNA POLYMERASE III SUBUNIT BETA"/>
    <property type="match status" value="1"/>
</dbReference>
<dbReference type="GO" id="GO:0006271">
    <property type="term" value="P:DNA strand elongation involved in DNA replication"/>
    <property type="evidence" value="ECO:0007669"/>
    <property type="project" value="TreeGrafter"/>
</dbReference>
<keyword evidence="4 10" id="KW-0963">Cytoplasm</keyword>
<dbReference type="PIRSF" id="PIRSF000804">
    <property type="entry name" value="DNA_pol_III_b"/>
    <property type="match status" value="1"/>
</dbReference>
<evidence type="ECO:0000259" key="11">
    <source>
        <dbReference type="Pfam" id="PF00712"/>
    </source>
</evidence>
<dbReference type="EMBL" id="CP036433">
    <property type="protein sequence ID" value="QDU92257.1"/>
    <property type="molecule type" value="Genomic_DNA"/>
</dbReference>
<keyword evidence="7 10" id="KW-0235">DNA replication</keyword>
<dbReference type="InterPro" id="IPR022634">
    <property type="entry name" value="DNA_polIII_beta_N"/>
</dbReference>
<evidence type="ECO:0000259" key="12">
    <source>
        <dbReference type="Pfam" id="PF02767"/>
    </source>
</evidence>
<dbReference type="Pfam" id="PF00712">
    <property type="entry name" value="DNA_pol3_beta"/>
    <property type="match status" value="1"/>
</dbReference>
<dbReference type="Gene3D" id="3.10.150.10">
    <property type="entry name" value="DNA Polymerase III, subunit A, domain 2"/>
    <property type="match status" value="1"/>
</dbReference>
<evidence type="ECO:0000256" key="9">
    <source>
        <dbReference type="ARBA" id="ARBA00023125"/>
    </source>
</evidence>
<dbReference type="AlphaFoldDB" id="A0A518DK98"/>
<evidence type="ECO:0000256" key="5">
    <source>
        <dbReference type="ARBA" id="ARBA00022679"/>
    </source>
</evidence>